<dbReference type="InterPro" id="IPR015943">
    <property type="entry name" value="WD40/YVTN_repeat-like_dom_sf"/>
</dbReference>
<organism evidence="2 3">
    <name type="scientific">Cladonia borealis</name>
    <dbReference type="NCBI Taxonomy" id="184061"/>
    <lineage>
        <taxon>Eukaryota</taxon>
        <taxon>Fungi</taxon>
        <taxon>Dikarya</taxon>
        <taxon>Ascomycota</taxon>
        <taxon>Pezizomycotina</taxon>
        <taxon>Lecanoromycetes</taxon>
        <taxon>OSLEUM clade</taxon>
        <taxon>Lecanoromycetidae</taxon>
        <taxon>Lecanorales</taxon>
        <taxon>Lecanorineae</taxon>
        <taxon>Cladoniaceae</taxon>
        <taxon>Cladonia</taxon>
    </lineage>
</organism>
<sequence>MAAISYSQCPTLATLPPEILVQIVTHITTAKEICHLSLARNWDRKAFTAWIISPATDARYGNGKNRRRTHNASRGQTMGFIPVIDSYEAWYGGDWSSRKEIVAWGAGADLVVRTRTMGPKAQDVWNAAVNRSPKDFNAHHHTYKWANYHEPGVKEGLDDITFVKLLQQVSTDDLEQFIIGRVSGALELVSLNENTSQSQVLCSFITEGRPVRSATTNGLQTLLAACLSDSIVSLYSIFSSTSHTAREIAPVAQTSASPSGQVGRTWTSRFLSNDRLAVGYGPTQQPIRIYKVGRGELASESPGLFNPDTGRHAEESTSVYSLSPIPTSSSAGGKGGDIFLSGAYDGLVRLHDLRSANPTVAIFRDPVDVSPIYSLLPVANEHFVAGGGRHSIIKVFDLRTPGRELYSSAGNGQSTATSHGMCNPKKPRDQEKSRLNWNTFLPIRNKPISRGTNDSSVYALSRPSQCSPTLYAGLQNTIIQIDIVSIMDQYPDSIFNHEPTMTGNSLDVRAKWDQEGKVSCLPMYEHNDGAITLMRQKPVDYYAQSNIKGWDERWEGKQVPDRQNSRVL</sequence>
<feature type="region of interest" description="Disordered" evidence="1">
    <location>
        <begin position="406"/>
        <end position="434"/>
    </location>
</feature>
<keyword evidence="3" id="KW-1185">Reference proteome</keyword>
<dbReference type="Proteomes" id="UP001166286">
    <property type="component" value="Unassembled WGS sequence"/>
</dbReference>
<gene>
    <name evidence="2" type="ORF">JMJ35_003601</name>
</gene>
<dbReference type="EMBL" id="JAFEKC020000006">
    <property type="protein sequence ID" value="KAK0513879.1"/>
    <property type="molecule type" value="Genomic_DNA"/>
</dbReference>
<accession>A0AA39R4Y8</accession>
<proteinExistence type="predicted"/>
<evidence type="ECO:0000256" key="1">
    <source>
        <dbReference type="SAM" id="MobiDB-lite"/>
    </source>
</evidence>
<dbReference type="Gene3D" id="2.130.10.10">
    <property type="entry name" value="YVTN repeat-like/Quinoprotein amine dehydrogenase"/>
    <property type="match status" value="1"/>
</dbReference>
<feature type="compositionally biased region" description="Polar residues" evidence="1">
    <location>
        <begin position="408"/>
        <end position="420"/>
    </location>
</feature>
<dbReference type="SUPFAM" id="SSF50978">
    <property type="entry name" value="WD40 repeat-like"/>
    <property type="match status" value="1"/>
</dbReference>
<evidence type="ECO:0000313" key="2">
    <source>
        <dbReference type="EMBL" id="KAK0513879.1"/>
    </source>
</evidence>
<evidence type="ECO:0008006" key="4">
    <source>
        <dbReference type="Google" id="ProtNLM"/>
    </source>
</evidence>
<protein>
    <recommendedName>
        <fullName evidence="4">F-box domain-containing protein</fullName>
    </recommendedName>
</protein>
<reference evidence="2" key="1">
    <citation type="submission" date="2023-03" db="EMBL/GenBank/DDBJ databases">
        <title>Complete genome of Cladonia borealis.</title>
        <authorList>
            <person name="Park H."/>
        </authorList>
    </citation>
    <scope>NUCLEOTIDE SEQUENCE</scope>
    <source>
        <strain evidence="2">ANT050790</strain>
    </source>
</reference>
<evidence type="ECO:0000313" key="3">
    <source>
        <dbReference type="Proteomes" id="UP001166286"/>
    </source>
</evidence>
<comment type="caution">
    <text evidence="2">The sequence shown here is derived from an EMBL/GenBank/DDBJ whole genome shotgun (WGS) entry which is preliminary data.</text>
</comment>
<name>A0AA39R4Y8_9LECA</name>
<dbReference type="AlphaFoldDB" id="A0AA39R4Y8"/>
<dbReference type="InterPro" id="IPR036322">
    <property type="entry name" value="WD40_repeat_dom_sf"/>
</dbReference>